<evidence type="ECO:0000256" key="4">
    <source>
        <dbReference type="ARBA" id="ARBA00023143"/>
    </source>
</evidence>
<dbReference type="PANTHER" id="PTHR30435:SF2">
    <property type="entry name" value="FLAGELLAR BASAL-BODY ROD PROTEIN FLGC"/>
    <property type="match status" value="1"/>
</dbReference>
<evidence type="ECO:0000256" key="5">
    <source>
        <dbReference type="ARBA" id="ARBA00025933"/>
    </source>
</evidence>
<dbReference type="Pfam" id="PF06429">
    <property type="entry name" value="Flg_bbr_C"/>
    <property type="match status" value="1"/>
</dbReference>
<dbReference type="Proteomes" id="UP000321595">
    <property type="component" value="Chromosome"/>
</dbReference>
<dbReference type="InterPro" id="IPR001444">
    <property type="entry name" value="Flag_bb_rod_N"/>
</dbReference>
<evidence type="ECO:0000259" key="8">
    <source>
        <dbReference type="Pfam" id="PF06429"/>
    </source>
</evidence>
<dbReference type="InterPro" id="IPR006299">
    <property type="entry name" value="FlgC"/>
</dbReference>
<dbReference type="AlphaFoldDB" id="A0A5B8XSV2"/>
<comment type="subcellular location">
    <subcellularLocation>
        <location evidence="1 6">Bacterial flagellum basal body</location>
    </subcellularLocation>
</comment>
<dbReference type="RefSeq" id="WP_146961254.1">
    <property type="nucleotide sequence ID" value="NZ_CP042467.1"/>
</dbReference>
<feature type="domain" description="Flagellar basal body rod protein N-terminal" evidence="7">
    <location>
        <begin position="8"/>
        <end position="34"/>
    </location>
</feature>
<evidence type="ECO:0000259" key="7">
    <source>
        <dbReference type="Pfam" id="PF00460"/>
    </source>
</evidence>
<evidence type="ECO:0000256" key="1">
    <source>
        <dbReference type="ARBA" id="ARBA00004117"/>
    </source>
</evidence>
<keyword evidence="4 6" id="KW-0975">Bacterial flagellum</keyword>
<reference evidence="9 10" key="1">
    <citation type="submission" date="2019-08" db="EMBL/GenBank/DDBJ databases">
        <authorList>
            <person name="Liang Q."/>
        </authorList>
    </citation>
    <scope>NUCLEOTIDE SEQUENCE [LARGE SCALE GENOMIC DNA]</scope>
    <source>
        <strain evidence="9 10">V1718</strain>
    </source>
</reference>
<evidence type="ECO:0000256" key="6">
    <source>
        <dbReference type="RuleBase" id="RU362062"/>
    </source>
</evidence>
<evidence type="ECO:0000256" key="3">
    <source>
        <dbReference type="ARBA" id="ARBA00017941"/>
    </source>
</evidence>
<sequence>MSFINGFDIAASALSAQRTRLTVTASNLANAETTRTAEGGAYQRQQVVFQTAAARFGDTLNDAAVSRVEVAGVQADQRDMRLVWDPEHPDARPDGYVEYPNVNVVEEMAEMVVASRSYEANVTSFETLKKMALRALNIG</sequence>
<keyword evidence="9" id="KW-0282">Flagellum</keyword>
<dbReference type="EMBL" id="CP042467">
    <property type="protein sequence ID" value="QED28644.1"/>
    <property type="molecule type" value="Genomic_DNA"/>
</dbReference>
<keyword evidence="9" id="KW-0966">Cell projection</keyword>
<dbReference type="GO" id="GO:0071978">
    <property type="term" value="P:bacterial-type flagellum-dependent swarming motility"/>
    <property type="evidence" value="ECO:0007669"/>
    <property type="project" value="TreeGrafter"/>
</dbReference>
<dbReference type="PROSITE" id="PS00588">
    <property type="entry name" value="FLAGELLA_BB_ROD"/>
    <property type="match status" value="1"/>
</dbReference>
<keyword evidence="10" id="KW-1185">Reference proteome</keyword>
<organism evidence="9 10">
    <name type="scientific">Microvenator marinus</name>
    <dbReference type="NCBI Taxonomy" id="2600177"/>
    <lineage>
        <taxon>Bacteria</taxon>
        <taxon>Deltaproteobacteria</taxon>
        <taxon>Bradymonadales</taxon>
        <taxon>Microvenatoraceae</taxon>
        <taxon>Microvenator</taxon>
    </lineage>
</organism>
<name>A0A5B8XSV2_9DELT</name>
<evidence type="ECO:0000313" key="10">
    <source>
        <dbReference type="Proteomes" id="UP000321595"/>
    </source>
</evidence>
<dbReference type="NCBIfam" id="TIGR01395">
    <property type="entry name" value="FlgC"/>
    <property type="match status" value="1"/>
</dbReference>
<evidence type="ECO:0000313" key="9">
    <source>
        <dbReference type="EMBL" id="QED28644.1"/>
    </source>
</evidence>
<comment type="subunit">
    <text evidence="5 6">The basal body constitutes a major portion of the flagellar organelle and consists of four rings (L,P,S, and M) mounted on a central rod. The rod consists of about 26 subunits of FlgG in the distal portion, and FlgB, FlgC and FlgF are thought to build up the proximal portion of the rod with about 6 subunits each.</text>
</comment>
<dbReference type="InterPro" id="IPR010930">
    <property type="entry name" value="Flg_bb/hook_C_dom"/>
</dbReference>
<accession>A0A5B8XSV2</accession>
<gene>
    <name evidence="9" type="primary">flgC</name>
    <name evidence="9" type="ORF">FRD01_15655</name>
</gene>
<evidence type="ECO:0000256" key="2">
    <source>
        <dbReference type="ARBA" id="ARBA00009677"/>
    </source>
</evidence>
<keyword evidence="9" id="KW-0969">Cilium</keyword>
<dbReference type="GO" id="GO:0030694">
    <property type="term" value="C:bacterial-type flagellum basal body, rod"/>
    <property type="evidence" value="ECO:0007669"/>
    <property type="project" value="UniProtKB-UniRule"/>
</dbReference>
<proteinExistence type="inferred from homology"/>
<feature type="domain" description="Flagellar basal-body/hook protein C-terminal" evidence="8">
    <location>
        <begin position="95"/>
        <end position="138"/>
    </location>
</feature>
<dbReference type="OrthoDB" id="9813951at2"/>
<dbReference type="InterPro" id="IPR019776">
    <property type="entry name" value="Flagellar_basal_body_rod_CS"/>
</dbReference>
<protein>
    <recommendedName>
        <fullName evidence="3 6">Flagellar basal-body rod protein FlgC</fullName>
    </recommendedName>
</protein>
<dbReference type="KEGG" id="bbae:FRD01_15655"/>
<dbReference type="PANTHER" id="PTHR30435">
    <property type="entry name" value="FLAGELLAR PROTEIN"/>
    <property type="match status" value="1"/>
</dbReference>
<comment type="similarity">
    <text evidence="2">Belongs to the flagella basal body rod proteins family.</text>
</comment>
<dbReference type="Pfam" id="PF00460">
    <property type="entry name" value="Flg_bb_rod"/>
    <property type="match status" value="1"/>
</dbReference>